<dbReference type="PANTHER" id="PTHR39596">
    <property type="match status" value="1"/>
</dbReference>
<evidence type="ECO:0000313" key="2">
    <source>
        <dbReference type="EMBL" id="KAK3349200.1"/>
    </source>
</evidence>
<gene>
    <name evidence="2" type="ORF">B0T25DRAFT_569847</name>
</gene>
<dbReference type="EMBL" id="JAUIQD010000005">
    <property type="protein sequence ID" value="KAK3349200.1"/>
    <property type="molecule type" value="Genomic_DNA"/>
</dbReference>
<protein>
    <recommendedName>
        <fullName evidence="4">Heterokaryon incompatibility domain-containing protein</fullName>
    </recommendedName>
</protein>
<comment type="caution">
    <text evidence="2">The sequence shown here is derived from an EMBL/GenBank/DDBJ whole genome shotgun (WGS) entry which is preliminary data.</text>
</comment>
<dbReference type="PANTHER" id="PTHR39596:SF4">
    <property type="entry name" value="HET DOMAIN PROTEIN (AFU_ORTHOLOGUE AFUA_3G03140)-RELATED"/>
    <property type="match status" value="1"/>
</dbReference>
<proteinExistence type="predicted"/>
<feature type="region of interest" description="Disordered" evidence="1">
    <location>
        <begin position="41"/>
        <end position="63"/>
    </location>
</feature>
<accession>A0AAJ0HE91</accession>
<reference evidence="2" key="2">
    <citation type="submission" date="2023-06" db="EMBL/GenBank/DDBJ databases">
        <authorList>
            <consortium name="Lawrence Berkeley National Laboratory"/>
            <person name="Haridas S."/>
            <person name="Hensen N."/>
            <person name="Bonometti L."/>
            <person name="Westerberg I."/>
            <person name="Brannstrom I.O."/>
            <person name="Guillou S."/>
            <person name="Cros-Aarteil S."/>
            <person name="Calhoun S."/>
            <person name="Kuo A."/>
            <person name="Mondo S."/>
            <person name="Pangilinan J."/>
            <person name="Riley R."/>
            <person name="Labutti K."/>
            <person name="Andreopoulos B."/>
            <person name="Lipzen A."/>
            <person name="Chen C."/>
            <person name="Yanf M."/>
            <person name="Daum C."/>
            <person name="Ng V."/>
            <person name="Clum A."/>
            <person name="Steindorff A."/>
            <person name="Ohm R."/>
            <person name="Martin F."/>
            <person name="Silar P."/>
            <person name="Natvig D."/>
            <person name="Lalanne C."/>
            <person name="Gautier V."/>
            <person name="Ament-Velasquez S.L."/>
            <person name="Kruys A."/>
            <person name="Hutchinson M.I."/>
            <person name="Powell A.J."/>
            <person name="Barry K."/>
            <person name="Miller A.N."/>
            <person name="Grigoriev I.V."/>
            <person name="Debuchy R."/>
            <person name="Gladieux P."/>
            <person name="Thoren M.H."/>
            <person name="Johannesson H."/>
        </authorList>
    </citation>
    <scope>NUCLEOTIDE SEQUENCE</scope>
    <source>
        <strain evidence="2">CBS 955.72</strain>
    </source>
</reference>
<name>A0AAJ0HE91_9PEZI</name>
<keyword evidence="3" id="KW-1185">Reference proteome</keyword>
<evidence type="ECO:0008006" key="4">
    <source>
        <dbReference type="Google" id="ProtNLM"/>
    </source>
</evidence>
<evidence type="ECO:0000256" key="1">
    <source>
        <dbReference type="SAM" id="MobiDB-lite"/>
    </source>
</evidence>
<sequence>MDPNVMRASSGAQLKSSGNNADLEEKLQCIWEDTLTCLAPNDPSIDRDSEEASDSDGFASSAARTAHQHFERLEEAISGLLLFKIPHNVAAELESPPIAAAADILRRLPPFSTPLPDHVMSAVGVKQGHPPVNYYLATEHLETTGQGCVPWACYKVTTLFDINTVRLALLVVFLDRTTHILAFQTVQGYVNLLSRLFDLASTRCGPSGPHGSPPRHAHRVVQAFLWTARQRSLLLFSYYVFGTKLRREINTGWLQSLPRPVCSRCGVHETVPSSPVGQGFTNSGVVSHVWSHGQGGDAEQGFNERLHNRYAAIARALGCDSYWIDAACIPLDQELRSAAIKTINPVSKNSKVTLICDKDVAEVDVGDLTSIRQLGILMSVLLLCDWNLMPPGAKLHAPGIEAAGVMLARRFALRRGGDVIIWSLLCGDDNTAHQSPLSLWRSKINGWVKNRLSDVELRPDPQRSSRLPAGLLILSAPFTMARGADEAPG</sequence>
<dbReference type="Proteomes" id="UP001275084">
    <property type="component" value="Unassembled WGS sequence"/>
</dbReference>
<organism evidence="2 3">
    <name type="scientific">Lasiosphaeria hispida</name>
    <dbReference type="NCBI Taxonomy" id="260671"/>
    <lineage>
        <taxon>Eukaryota</taxon>
        <taxon>Fungi</taxon>
        <taxon>Dikarya</taxon>
        <taxon>Ascomycota</taxon>
        <taxon>Pezizomycotina</taxon>
        <taxon>Sordariomycetes</taxon>
        <taxon>Sordariomycetidae</taxon>
        <taxon>Sordariales</taxon>
        <taxon>Lasiosphaeriaceae</taxon>
        <taxon>Lasiosphaeria</taxon>
    </lineage>
</organism>
<dbReference type="AlphaFoldDB" id="A0AAJ0HE91"/>
<evidence type="ECO:0000313" key="3">
    <source>
        <dbReference type="Proteomes" id="UP001275084"/>
    </source>
</evidence>
<reference evidence="2" key="1">
    <citation type="journal article" date="2023" name="Mol. Phylogenet. Evol.">
        <title>Genome-scale phylogeny and comparative genomics of the fungal order Sordariales.</title>
        <authorList>
            <person name="Hensen N."/>
            <person name="Bonometti L."/>
            <person name="Westerberg I."/>
            <person name="Brannstrom I.O."/>
            <person name="Guillou S."/>
            <person name="Cros-Aarteil S."/>
            <person name="Calhoun S."/>
            <person name="Haridas S."/>
            <person name="Kuo A."/>
            <person name="Mondo S."/>
            <person name="Pangilinan J."/>
            <person name="Riley R."/>
            <person name="LaButti K."/>
            <person name="Andreopoulos B."/>
            <person name="Lipzen A."/>
            <person name="Chen C."/>
            <person name="Yan M."/>
            <person name="Daum C."/>
            <person name="Ng V."/>
            <person name="Clum A."/>
            <person name="Steindorff A."/>
            <person name="Ohm R.A."/>
            <person name="Martin F."/>
            <person name="Silar P."/>
            <person name="Natvig D.O."/>
            <person name="Lalanne C."/>
            <person name="Gautier V."/>
            <person name="Ament-Velasquez S.L."/>
            <person name="Kruys A."/>
            <person name="Hutchinson M.I."/>
            <person name="Powell A.J."/>
            <person name="Barry K."/>
            <person name="Miller A.N."/>
            <person name="Grigoriev I.V."/>
            <person name="Debuchy R."/>
            <person name="Gladieux P."/>
            <person name="Hiltunen Thoren M."/>
            <person name="Johannesson H."/>
        </authorList>
    </citation>
    <scope>NUCLEOTIDE SEQUENCE</scope>
    <source>
        <strain evidence="2">CBS 955.72</strain>
    </source>
</reference>